<dbReference type="InterPro" id="IPR014018">
    <property type="entry name" value="SecA_motor_DEAD"/>
</dbReference>
<dbReference type="Pfam" id="PF02810">
    <property type="entry name" value="SEC-C"/>
    <property type="match status" value="1"/>
</dbReference>
<organism evidence="21 22">
    <name type="scientific">Blastococcus deserti</name>
    <dbReference type="NCBI Taxonomy" id="2259033"/>
    <lineage>
        <taxon>Bacteria</taxon>
        <taxon>Bacillati</taxon>
        <taxon>Actinomycetota</taxon>
        <taxon>Actinomycetes</taxon>
        <taxon>Geodermatophilales</taxon>
        <taxon>Geodermatophilaceae</taxon>
        <taxon>Blastococcus</taxon>
    </lineage>
</organism>
<evidence type="ECO:0000259" key="19">
    <source>
        <dbReference type="PROSITE" id="PS51192"/>
    </source>
</evidence>
<comment type="similarity">
    <text evidence="3 15 16">Belongs to the SecA family.</text>
</comment>
<keyword evidence="5 15" id="KW-1003">Cell membrane</keyword>
<keyword evidence="11 15" id="KW-0653">Protein transport</keyword>
<comment type="catalytic activity">
    <reaction evidence="15">
        <text>ATP + H2O + cellular proteinSide 1 = ADP + phosphate + cellular proteinSide 2.</text>
        <dbReference type="EC" id="7.4.2.8"/>
    </reaction>
</comment>
<dbReference type="InterPro" id="IPR044722">
    <property type="entry name" value="SecA_SF2_C"/>
</dbReference>
<evidence type="ECO:0000313" key="21">
    <source>
        <dbReference type="EMBL" id="MFD2090400.1"/>
    </source>
</evidence>
<evidence type="ECO:0000256" key="12">
    <source>
        <dbReference type="ARBA" id="ARBA00022967"/>
    </source>
</evidence>
<evidence type="ECO:0000256" key="10">
    <source>
        <dbReference type="ARBA" id="ARBA00022840"/>
    </source>
</evidence>
<gene>
    <name evidence="15 21" type="primary">secA</name>
    <name evidence="21" type="ORF">ACFSHS_02320</name>
</gene>
<keyword evidence="6 15" id="KW-0963">Cytoplasm</keyword>
<dbReference type="SUPFAM" id="SSF52540">
    <property type="entry name" value="P-loop containing nucleoside triphosphate hydrolases"/>
    <property type="match status" value="2"/>
</dbReference>
<evidence type="ECO:0000256" key="17">
    <source>
        <dbReference type="SAM" id="Coils"/>
    </source>
</evidence>
<dbReference type="Gene3D" id="3.90.1440.10">
    <property type="entry name" value="SecA, preprotein cross-linking domain"/>
    <property type="match status" value="1"/>
</dbReference>
<evidence type="ECO:0000256" key="18">
    <source>
        <dbReference type="SAM" id="MobiDB-lite"/>
    </source>
</evidence>
<comment type="function">
    <text evidence="15">Part of the Sec protein translocase complex. Interacts with the SecYEG preprotein conducting channel. Has a central role in coupling the hydrolysis of ATP to the transfer of proteins into and across the cell membrane, serving as an ATP-driven molecular motor driving the stepwise translocation of polypeptide chains across the membrane.</text>
</comment>
<evidence type="ECO:0000256" key="3">
    <source>
        <dbReference type="ARBA" id="ARBA00007650"/>
    </source>
</evidence>
<dbReference type="SMART" id="SM00958">
    <property type="entry name" value="SecA_PP_bind"/>
    <property type="match status" value="1"/>
</dbReference>
<evidence type="ECO:0000256" key="4">
    <source>
        <dbReference type="ARBA" id="ARBA00022448"/>
    </source>
</evidence>
<dbReference type="InterPro" id="IPR014001">
    <property type="entry name" value="Helicase_ATP-bd"/>
</dbReference>
<feature type="coiled-coil region" evidence="17">
    <location>
        <begin position="827"/>
        <end position="854"/>
    </location>
</feature>
<feature type="compositionally biased region" description="Low complexity" evidence="18">
    <location>
        <begin position="936"/>
        <end position="952"/>
    </location>
</feature>
<dbReference type="InterPro" id="IPR020937">
    <property type="entry name" value="SecA_CS"/>
</dbReference>
<dbReference type="NCBIfam" id="TIGR00963">
    <property type="entry name" value="secA"/>
    <property type="match status" value="1"/>
</dbReference>
<evidence type="ECO:0000256" key="14">
    <source>
        <dbReference type="ARBA" id="ARBA00023136"/>
    </source>
</evidence>
<dbReference type="Gene3D" id="3.40.50.300">
    <property type="entry name" value="P-loop containing nucleotide triphosphate hydrolases"/>
    <property type="match status" value="2"/>
</dbReference>
<evidence type="ECO:0000256" key="6">
    <source>
        <dbReference type="ARBA" id="ARBA00022490"/>
    </source>
</evidence>
<dbReference type="EMBL" id="JBHUHP010000001">
    <property type="protein sequence ID" value="MFD2090400.1"/>
    <property type="molecule type" value="Genomic_DNA"/>
</dbReference>
<feature type="binding site" evidence="15">
    <location>
        <begin position="102"/>
        <end position="106"/>
    </location>
    <ligand>
        <name>ATP</name>
        <dbReference type="ChEBI" id="CHEBI:30616"/>
    </ligand>
</feature>
<dbReference type="Pfam" id="PF01043">
    <property type="entry name" value="SecA_PP_bind"/>
    <property type="match status" value="1"/>
</dbReference>
<dbReference type="InterPro" id="IPR027417">
    <property type="entry name" value="P-loop_NTPase"/>
</dbReference>
<accession>A0ABW4X7D9</accession>
<comment type="subunit">
    <text evidence="15">Monomer and homodimer. Part of the essential Sec protein translocation apparatus which comprises SecA, SecYEG and auxiliary proteins SecDF. Other proteins may also be involved.</text>
</comment>
<dbReference type="RefSeq" id="WP_376871229.1">
    <property type="nucleotide sequence ID" value="NZ_JBHUHP010000001.1"/>
</dbReference>
<dbReference type="PRINTS" id="PR00906">
    <property type="entry name" value="SECA"/>
</dbReference>
<evidence type="ECO:0000256" key="9">
    <source>
        <dbReference type="ARBA" id="ARBA00022833"/>
    </source>
</evidence>
<feature type="binding site" evidence="15">
    <location>
        <position position="491"/>
    </location>
    <ligand>
        <name>ATP</name>
        <dbReference type="ChEBI" id="CHEBI:30616"/>
    </ligand>
</feature>
<dbReference type="PANTHER" id="PTHR30612:SF0">
    <property type="entry name" value="CHLOROPLAST PROTEIN-TRANSPORTING ATPASE"/>
    <property type="match status" value="1"/>
</dbReference>
<keyword evidence="7" id="KW-0479">Metal-binding</keyword>
<evidence type="ECO:0000256" key="15">
    <source>
        <dbReference type="HAMAP-Rule" id="MF_01382"/>
    </source>
</evidence>
<comment type="cofactor">
    <cofactor evidence="1">
        <name>Zn(2+)</name>
        <dbReference type="ChEBI" id="CHEBI:29105"/>
    </cofactor>
</comment>
<evidence type="ECO:0000256" key="8">
    <source>
        <dbReference type="ARBA" id="ARBA00022741"/>
    </source>
</evidence>
<feature type="binding site" evidence="15">
    <location>
        <position position="84"/>
    </location>
    <ligand>
        <name>ATP</name>
        <dbReference type="ChEBI" id="CHEBI:30616"/>
    </ligand>
</feature>
<keyword evidence="13 15" id="KW-0811">Translocation</keyword>
<keyword evidence="4 15" id="KW-0813">Transport</keyword>
<dbReference type="CDD" id="cd17928">
    <property type="entry name" value="DEXDc_SecA"/>
    <property type="match status" value="1"/>
</dbReference>
<dbReference type="Gene3D" id="1.10.3060.10">
    <property type="entry name" value="Helical scaffold and wing domains of SecA"/>
    <property type="match status" value="1"/>
</dbReference>
<keyword evidence="14 15" id="KW-0472">Membrane</keyword>
<keyword evidence="12 15" id="KW-1278">Translocase</keyword>
<comment type="caution">
    <text evidence="21">The sequence shown here is derived from an EMBL/GenBank/DDBJ whole genome shotgun (WGS) entry which is preliminary data.</text>
</comment>
<dbReference type="InterPro" id="IPR011115">
    <property type="entry name" value="SecA_DEAD"/>
</dbReference>
<evidence type="ECO:0000256" key="7">
    <source>
        <dbReference type="ARBA" id="ARBA00022723"/>
    </source>
</evidence>
<dbReference type="InterPro" id="IPR036266">
    <property type="entry name" value="SecA_Wing/Scaffold_sf"/>
</dbReference>
<evidence type="ECO:0000259" key="20">
    <source>
        <dbReference type="PROSITE" id="PS51196"/>
    </source>
</evidence>
<feature type="region of interest" description="Disordered" evidence="18">
    <location>
        <begin position="877"/>
        <end position="1026"/>
    </location>
</feature>
<dbReference type="SUPFAM" id="SSF81886">
    <property type="entry name" value="Helical scaffold and wing domains of SecA"/>
    <property type="match status" value="1"/>
</dbReference>
<feature type="compositionally biased region" description="Basic and acidic residues" evidence="18">
    <location>
        <begin position="957"/>
        <end position="969"/>
    </location>
</feature>
<dbReference type="PANTHER" id="PTHR30612">
    <property type="entry name" value="SECA INNER MEMBRANE COMPONENT OF SEC PROTEIN SECRETION SYSTEM"/>
    <property type="match status" value="1"/>
</dbReference>
<dbReference type="InterPro" id="IPR000185">
    <property type="entry name" value="SecA"/>
</dbReference>
<dbReference type="EC" id="7.4.2.8" evidence="15"/>
<dbReference type="PROSITE" id="PS51196">
    <property type="entry name" value="SECA_MOTOR_DEAD"/>
    <property type="match status" value="1"/>
</dbReference>
<dbReference type="SMART" id="SM00957">
    <property type="entry name" value="SecA_DEAD"/>
    <property type="match status" value="1"/>
</dbReference>
<evidence type="ECO:0000256" key="11">
    <source>
        <dbReference type="ARBA" id="ARBA00022927"/>
    </source>
</evidence>
<reference evidence="22" key="1">
    <citation type="journal article" date="2019" name="Int. J. Syst. Evol. Microbiol.">
        <title>The Global Catalogue of Microorganisms (GCM) 10K type strain sequencing project: providing services to taxonomists for standard genome sequencing and annotation.</title>
        <authorList>
            <consortium name="The Broad Institute Genomics Platform"/>
            <consortium name="The Broad Institute Genome Sequencing Center for Infectious Disease"/>
            <person name="Wu L."/>
            <person name="Ma J."/>
        </authorList>
    </citation>
    <scope>NUCLEOTIDE SEQUENCE [LARGE SCALE GENOMIC DNA]</scope>
    <source>
        <strain evidence="22">JCM 3338</strain>
    </source>
</reference>
<dbReference type="InterPro" id="IPR011116">
    <property type="entry name" value="SecA_Wing/Scaffold"/>
</dbReference>
<sequence>MVLQKLLRAGEGKLLRRLSKIADAVESYADEVGALTDAELRAKTDEFKERYADGESLDVMLPEAFAVVREAATRTLGQRHYRVQIMGGAALHLGNIAEMKTGEGKTLTGVLPAYLNALTGNGVHVVTTNDYLASRDAEWMGRVHRFLGLSVGTIISGQRPDVRRQQYACDITHGTNNEFGFDYLRDNMAWSKADLVQRGHHFAIVDEVDSILIDEARTPLIISGPAETSAKWYAEFARIAPMLKRDVHYEVEEGKRTVAITEEGVEFVEDQLGIDNLYEAANTPLISYLNNSLKAKELFHRDQQYIVSNGEVLIVDEFTGRVLAGRRYNEGMHQAIEAKEKVQIKDENQTLATITLQNYFRLYEKLSGMTGTAQTEAAELNQTYKLGVVPIPTNRPMIRQDRSDVIYKTEKAKFESVVEDIAERHEAGQPVLAGTASVEKSEILSKYLLKRGIKHEVLNAKNHAREAAIIAQAGRLGAVTVATNMAGRGTDIVLGGNPEFIADQNLRARGLSPAETPEEYEAAWDDALAEAKAQVKAEHEQVVEAGGLYVLGTERHESRRIDNQLRGRSGRQGDPGESRFYLSLGDDLMRRFNGPMLESMMNTLRVPDDQPIESKMVSRAILSAQTQVEQQNFEVRKDVLKYDEVLNRQRTVIYDERRKVLDGADLHVQIQSMVDDVISAYVDGATETGYAEDWDLEQLWTGLKALYPVRLTIEELLDEVADGDRSNLSADALKAELLDDVHRAYEERESSLGSEVMRELERRVLLSVLDRKWREHLYEMDYLRAGIHLRAMANRDPVVEYQREGYDMFMAMLDGIKEESVGFLFNLEVKTKEQQDAEAKAKQAEAEAAALAAAQEGTKRVLARQAAEARLAAAGQTAAAPASGNGTAGAPSGNGTAAPTPAAGSGTAAPTPASGNGTAAAGNRAAAPTARRRGRPAAQPAVAQAAPVTASGTGPELDVKGLEAPRRGPEQLSYSAPSLDASPKEGGPAKAAKSATVTGTKETPRNAPCPCGSGKKYKQCHGAAGR</sequence>
<dbReference type="PROSITE" id="PS01312">
    <property type="entry name" value="SECA"/>
    <property type="match status" value="1"/>
</dbReference>
<dbReference type="InterPro" id="IPR011130">
    <property type="entry name" value="SecA_preprotein_X-link_dom"/>
</dbReference>
<comment type="subcellular location">
    <subcellularLocation>
        <location evidence="15">Cell membrane</location>
        <topology evidence="15">Peripheral membrane protein</topology>
        <orientation evidence="15">Cytoplasmic side</orientation>
    </subcellularLocation>
    <subcellularLocation>
        <location evidence="15">Cytoplasm</location>
    </subcellularLocation>
    <subcellularLocation>
        <location evidence="2">Membrane</location>
        <topology evidence="2">Peripheral membrane protein</topology>
    </subcellularLocation>
    <text evidence="15">Distribution is 50-50.</text>
</comment>
<protein>
    <recommendedName>
        <fullName evidence="15 16">Protein translocase subunit SecA</fullName>
        <ecNumber evidence="15">7.4.2.8</ecNumber>
    </recommendedName>
</protein>
<evidence type="ECO:0000256" key="5">
    <source>
        <dbReference type="ARBA" id="ARBA00022475"/>
    </source>
</evidence>
<keyword evidence="22" id="KW-1185">Reference proteome</keyword>
<dbReference type="SUPFAM" id="SSF81767">
    <property type="entry name" value="Pre-protein crosslinking domain of SecA"/>
    <property type="match status" value="1"/>
</dbReference>
<dbReference type="InterPro" id="IPR004027">
    <property type="entry name" value="SEC_C_motif"/>
</dbReference>
<dbReference type="Gene3D" id="3.10.450.50">
    <property type="match status" value="1"/>
</dbReference>
<name>A0ABW4X7D9_9ACTN</name>
<evidence type="ECO:0000256" key="1">
    <source>
        <dbReference type="ARBA" id="ARBA00001947"/>
    </source>
</evidence>
<evidence type="ECO:0000256" key="16">
    <source>
        <dbReference type="RuleBase" id="RU003874"/>
    </source>
</evidence>
<keyword evidence="10 15" id="KW-0067">ATP-binding</keyword>
<feature type="domain" description="Helicase ATP-binding" evidence="19">
    <location>
        <begin position="86"/>
        <end position="244"/>
    </location>
</feature>
<feature type="domain" description="SecA family profile" evidence="20">
    <location>
        <begin position="1"/>
        <end position="613"/>
    </location>
</feature>
<feature type="compositionally biased region" description="Low complexity" evidence="18">
    <location>
        <begin position="877"/>
        <end position="929"/>
    </location>
</feature>
<dbReference type="Pfam" id="PF07516">
    <property type="entry name" value="SecA_SW"/>
    <property type="match status" value="1"/>
</dbReference>
<dbReference type="HAMAP" id="MF_01382">
    <property type="entry name" value="SecA"/>
    <property type="match status" value="1"/>
</dbReference>
<evidence type="ECO:0000313" key="22">
    <source>
        <dbReference type="Proteomes" id="UP001597402"/>
    </source>
</evidence>
<keyword evidence="8 15" id="KW-0547">Nucleotide-binding</keyword>
<keyword evidence="9" id="KW-0862">Zinc</keyword>
<dbReference type="Pfam" id="PF07517">
    <property type="entry name" value="SecA_DEAD"/>
    <property type="match status" value="1"/>
</dbReference>
<dbReference type="NCBIfam" id="NF009538">
    <property type="entry name" value="PRK12904.1"/>
    <property type="match status" value="1"/>
</dbReference>
<keyword evidence="17" id="KW-0175">Coiled coil</keyword>
<dbReference type="InterPro" id="IPR036670">
    <property type="entry name" value="SecA_X-link_sf"/>
</dbReference>
<dbReference type="Pfam" id="PF21090">
    <property type="entry name" value="P-loop_SecA"/>
    <property type="match status" value="1"/>
</dbReference>
<evidence type="ECO:0000256" key="13">
    <source>
        <dbReference type="ARBA" id="ARBA00023010"/>
    </source>
</evidence>
<evidence type="ECO:0000256" key="2">
    <source>
        <dbReference type="ARBA" id="ARBA00004170"/>
    </source>
</evidence>
<dbReference type="Proteomes" id="UP001597402">
    <property type="component" value="Unassembled WGS sequence"/>
</dbReference>
<dbReference type="PROSITE" id="PS51192">
    <property type="entry name" value="HELICASE_ATP_BIND_1"/>
    <property type="match status" value="1"/>
</dbReference>
<proteinExistence type="inferred from homology"/>
<dbReference type="CDD" id="cd18803">
    <property type="entry name" value="SF2_C_secA"/>
    <property type="match status" value="1"/>
</dbReference>